<evidence type="ECO:0000313" key="8">
    <source>
        <dbReference type="Proteomes" id="UP000503330"/>
    </source>
</evidence>
<dbReference type="RefSeq" id="WP_002608796.1">
    <property type="nucleotide sequence ID" value="NZ_AP025565.1"/>
</dbReference>
<reference evidence="6 8" key="3">
    <citation type="submission" date="2020-02" db="EMBL/GenBank/DDBJ databases">
        <authorList>
            <person name="Kociolek L.K."/>
            <person name="Ozer E.A."/>
        </authorList>
    </citation>
    <scope>NUCLEOTIDE SEQUENCE [LARGE SCALE GENOMIC DNA]</scope>
    <source>
        <strain evidence="6 8">ATCC 14501</strain>
    </source>
</reference>
<dbReference type="InterPro" id="IPR040591">
    <property type="entry name" value="RqcP2_RBD"/>
</dbReference>
<dbReference type="InterPro" id="IPR036986">
    <property type="entry name" value="S4_RNA-bd_sf"/>
</dbReference>
<dbReference type="EMBL" id="JAKTMA010000006">
    <property type="protein sequence ID" value="MCR0232088.1"/>
    <property type="molecule type" value="Genomic_DNA"/>
</dbReference>
<name>A0A099I9B4_CLOIN</name>
<proteinExistence type="predicted"/>
<dbReference type="Pfam" id="PF17774">
    <property type="entry name" value="YlmH_RBD"/>
    <property type="match status" value="1"/>
</dbReference>
<dbReference type="Proteomes" id="UP000503330">
    <property type="component" value="Chromosome"/>
</dbReference>
<dbReference type="AlphaFoldDB" id="A0A099I9B4"/>
<gene>
    <name evidence="3" type="ORF">CIAN88_08490</name>
    <name evidence="6" type="ORF">G4D54_09115</name>
    <name evidence="5" type="ORF">GT664_04110</name>
    <name evidence="4" type="ORF">MKC95_04805</name>
</gene>
<evidence type="ECO:0000313" key="6">
    <source>
        <dbReference type="EMBL" id="QJA02573.1"/>
    </source>
</evidence>
<reference evidence="5" key="2">
    <citation type="journal article" date="2019" name="Nat. Med.">
        <title>A library of human gut bacterial isolates paired with longitudinal multiomics data enables mechanistic microbiome research.</title>
        <authorList>
            <person name="Poyet M."/>
            <person name="Groussin M."/>
            <person name="Gibbons S.M."/>
            <person name="Avila-Pacheco J."/>
            <person name="Jiang X."/>
            <person name="Kearney S.M."/>
            <person name="Perrotta A.R."/>
            <person name="Berdy B."/>
            <person name="Zhao S."/>
            <person name="Lieberman T.D."/>
            <person name="Swanson P.K."/>
            <person name="Smith M."/>
            <person name="Roesemann S."/>
            <person name="Alexander J.E."/>
            <person name="Rich S.A."/>
            <person name="Livny J."/>
            <person name="Vlamakis H."/>
            <person name="Clish C."/>
            <person name="Bullock K."/>
            <person name="Deik A."/>
            <person name="Scott J."/>
            <person name="Pierce K.A."/>
            <person name="Xavier R.J."/>
            <person name="Alm E.J."/>
        </authorList>
    </citation>
    <scope>NUCLEOTIDE SEQUENCE</scope>
    <source>
        <strain evidence="5">BIOML-A12</strain>
    </source>
</reference>
<evidence type="ECO:0000256" key="1">
    <source>
        <dbReference type="PROSITE-ProRule" id="PRU00182"/>
    </source>
</evidence>
<evidence type="ECO:0000313" key="4">
    <source>
        <dbReference type="EMBL" id="MCR0232088.1"/>
    </source>
</evidence>
<reference evidence="4" key="4">
    <citation type="journal article" date="2022" name="Clin. Infect. Dis.">
        <title>Association between Clostridium innocuum and antibiotic-associated diarrhea in adults and children: A cross-sectional study and comparative genomics analysis.</title>
        <authorList>
            <person name="Cherny K.E."/>
            <person name="Muscat E.B."/>
            <person name="Balaji A."/>
            <person name="Mukherjee J."/>
            <person name="Ozer E.A."/>
            <person name="Angarone M.P."/>
            <person name="Hauser A.R."/>
            <person name="Sichel J.S."/>
            <person name="Amponsah E."/>
            <person name="Kociolek L.K."/>
        </authorList>
    </citation>
    <scope>NUCLEOTIDE SEQUENCE</scope>
    <source>
        <strain evidence="4">NU1-AC-029v</strain>
    </source>
</reference>
<dbReference type="Proteomes" id="UP000030008">
    <property type="component" value="Unassembled WGS sequence"/>
</dbReference>
<protein>
    <submittedName>
        <fullName evidence="4">YlmH/Sll1252 family protein</fullName>
    </submittedName>
</protein>
<evidence type="ECO:0000313" key="7">
    <source>
        <dbReference type="Proteomes" id="UP000030008"/>
    </source>
</evidence>
<dbReference type="Proteomes" id="UP001203972">
    <property type="component" value="Unassembled WGS sequence"/>
</dbReference>
<dbReference type="Proteomes" id="UP000604383">
    <property type="component" value="Unassembled WGS sequence"/>
</dbReference>
<evidence type="ECO:0000313" key="5">
    <source>
        <dbReference type="EMBL" id="MZH54962.1"/>
    </source>
</evidence>
<dbReference type="Gene3D" id="3.30.1370.160">
    <property type="match status" value="1"/>
</dbReference>
<evidence type="ECO:0000313" key="3">
    <source>
        <dbReference type="EMBL" id="KGJ53453.1"/>
    </source>
</evidence>
<dbReference type="Pfam" id="PF01479">
    <property type="entry name" value="S4"/>
    <property type="match status" value="1"/>
</dbReference>
<organism evidence="3 7">
    <name type="scientific">Clostridium innocuum</name>
    <dbReference type="NCBI Taxonomy" id="1522"/>
    <lineage>
        <taxon>Bacteria</taxon>
        <taxon>Bacillati</taxon>
        <taxon>Bacillota</taxon>
        <taxon>Clostridia</taxon>
        <taxon>Eubacteriales</taxon>
        <taxon>Clostridiaceae</taxon>
        <taxon>Clostridium</taxon>
    </lineage>
</organism>
<dbReference type="SMART" id="SM00363">
    <property type="entry name" value="S4"/>
    <property type="match status" value="1"/>
</dbReference>
<dbReference type="Gene3D" id="3.30.70.330">
    <property type="match status" value="1"/>
</dbReference>
<dbReference type="EMBL" id="WWTN01000005">
    <property type="protein sequence ID" value="MZH54962.1"/>
    <property type="molecule type" value="Genomic_DNA"/>
</dbReference>
<feature type="domain" description="RNA-binding S4" evidence="2">
    <location>
        <begin position="174"/>
        <end position="239"/>
    </location>
</feature>
<dbReference type="InterPro" id="IPR012677">
    <property type="entry name" value="Nucleotide-bd_a/b_plait_sf"/>
</dbReference>
<sequence>MSVAIEHYRGNEEFVRRLQDQIDRMERWNRVVVTPFFSPDQIQIAERFCGHRILYRKDGGYAQAERCRLAFLPWEEEVQIPVLHLKAKISYSFGKLAHRDVLGALMNLGIERDKTGDLIVEQDAVHMFVDPDIGNYLIANLTQIKRCAVHLEPSEESVSYEPDIAYKSLIVSSLRLDTLVAALARLSRAKAADLIRSKQVKVDHVILEQTSYLCDNTCVISIRGHGRFQLKEVVKETKKGNLVIEVGMYQ</sequence>
<keyword evidence="1" id="KW-0694">RNA-binding</keyword>
<dbReference type="Gene3D" id="3.10.290.10">
    <property type="entry name" value="RNA-binding S4 domain"/>
    <property type="match status" value="1"/>
</dbReference>
<dbReference type="SUPFAM" id="SSF55174">
    <property type="entry name" value="Alpha-L RNA-binding motif"/>
    <property type="match status" value="1"/>
</dbReference>
<dbReference type="GeneID" id="61925694"/>
<accession>A0A099I9B4</accession>
<dbReference type="EMBL" id="JQIF01000039">
    <property type="protein sequence ID" value="KGJ53453.1"/>
    <property type="molecule type" value="Genomic_DNA"/>
</dbReference>
<dbReference type="GO" id="GO:0003723">
    <property type="term" value="F:RNA binding"/>
    <property type="evidence" value="ECO:0007669"/>
    <property type="project" value="UniProtKB-KW"/>
</dbReference>
<evidence type="ECO:0000259" key="2">
    <source>
        <dbReference type="SMART" id="SM00363"/>
    </source>
</evidence>
<reference evidence="3 7" key="1">
    <citation type="submission" date="2014-08" db="EMBL/GenBank/DDBJ databases">
        <title>Clostridium innocuum, an unnegligible vancomycin-resistant pathogen causing extra-intestinal infections.</title>
        <authorList>
            <person name="Feng Y."/>
            <person name="Chiu C.-H."/>
        </authorList>
    </citation>
    <scope>NUCLEOTIDE SEQUENCE [LARGE SCALE GENOMIC DNA]</scope>
    <source>
        <strain evidence="3 7">AN88</strain>
    </source>
</reference>
<dbReference type="CDD" id="cd00165">
    <property type="entry name" value="S4"/>
    <property type="match status" value="1"/>
</dbReference>
<dbReference type="InterPro" id="IPR002942">
    <property type="entry name" value="S4_RNA-bd"/>
</dbReference>
<dbReference type="EMBL" id="CP048838">
    <property type="protein sequence ID" value="QJA02573.1"/>
    <property type="molecule type" value="Genomic_DNA"/>
</dbReference>
<dbReference type="PROSITE" id="PS50889">
    <property type="entry name" value="S4"/>
    <property type="match status" value="1"/>
</dbReference>